<feature type="signal peptide" evidence="10">
    <location>
        <begin position="1"/>
        <end position="28"/>
    </location>
</feature>
<evidence type="ECO:0000256" key="8">
    <source>
        <dbReference type="SAM" id="Coils"/>
    </source>
</evidence>
<dbReference type="GO" id="GO:0016020">
    <property type="term" value="C:membrane"/>
    <property type="evidence" value="ECO:0007669"/>
    <property type="project" value="UniProtKB-SubCell"/>
</dbReference>
<dbReference type="Pfam" id="PF01105">
    <property type="entry name" value="EMP24_GP25L"/>
    <property type="match status" value="1"/>
</dbReference>
<keyword evidence="6 9" id="KW-0472">Membrane</keyword>
<feature type="coiled-coil region" evidence="8">
    <location>
        <begin position="149"/>
        <end position="190"/>
    </location>
</feature>
<comment type="similarity">
    <text evidence="2 7">Belongs to the EMP24/GP25L family.</text>
</comment>
<evidence type="ECO:0000256" key="9">
    <source>
        <dbReference type="SAM" id="Phobius"/>
    </source>
</evidence>
<evidence type="ECO:0000256" key="3">
    <source>
        <dbReference type="ARBA" id="ARBA00022692"/>
    </source>
</evidence>
<reference evidence="13" key="1">
    <citation type="journal article" date="2018" name="Nat. Microbiol.">
        <title>Leveraging single-cell genomics to expand the fungal tree of life.</title>
        <authorList>
            <person name="Ahrendt S.R."/>
            <person name="Quandt C.A."/>
            <person name="Ciobanu D."/>
            <person name="Clum A."/>
            <person name="Salamov A."/>
            <person name="Andreopoulos B."/>
            <person name="Cheng J.F."/>
            <person name="Woyke T."/>
            <person name="Pelin A."/>
            <person name="Henrissat B."/>
            <person name="Reynolds N.K."/>
            <person name="Benny G.L."/>
            <person name="Smith M.E."/>
            <person name="James T.Y."/>
            <person name="Grigoriev I.V."/>
        </authorList>
    </citation>
    <scope>NUCLEOTIDE SEQUENCE [LARGE SCALE GENOMIC DNA]</scope>
</reference>
<keyword evidence="8" id="KW-0175">Coiled coil</keyword>
<accession>A0A4V1IXR9</accession>
<dbReference type="OrthoDB" id="759142at2759"/>
<evidence type="ECO:0000256" key="4">
    <source>
        <dbReference type="ARBA" id="ARBA00022729"/>
    </source>
</evidence>
<dbReference type="Proteomes" id="UP000267251">
    <property type="component" value="Unassembled WGS sequence"/>
</dbReference>
<proteinExistence type="inferred from homology"/>
<evidence type="ECO:0000259" key="11">
    <source>
        <dbReference type="PROSITE" id="PS50866"/>
    </source>
</evidence>
<evidence type="ECO:0000256" key="1">
    <source>
        <dbReference type="ARBA" id="ARBA00004479"/>
    </source>
</evidence>
<keyword evidence="3 7" id="KW-0812">Transmembrane</keyword>
<dbReference type="PANTHER" id="PTHR22811">
    <property type="entry name" value="TRANSMEMBRANE EMP24 DOMAIN-CONTAINING PROTEIN"/>
    <property type="match status" value="1"/>
</dbReference>
<feature type="chain" id="PRO_5020682022" evidence="10">
    <location>
        <begin position="29"/>
        <end position="223"/>
    </location>
</feature>
<evidence type="ECO:0000256" key="5">
    <source>
        <dbReference type="ARBA" id="ARBA00022989"/>
    </source>
</evidence>
<evidence type="ECO:0000313" key="12">
    <source>
        <dbReference type="EMBL" id="RKP12019.1"/>
    </source>
</evidence>
<feature type="domain" description="GOLD" evidence="11">
    <location>
        <begin position="43"/>
        <end position="133"/>
    </location>
</feature>
<dbReference type="InterPro" id="IPR009038">
    <property type="entry name" value="GOLD_dom"/>
</dbReference>
<keyword evidence="5 9" id="KW-1133">Transmembrane helix</keyword>
<gene>
    <name evidence="12" type="ORF">BJ684DRAFT_12115</name>
</gene>
<evidence type="ECO:0000256" key="10">
    <source>
        <dbReference type="SAM" id="SignalP"/>
    </source>
</evidence>
<evidence type="ECO:0000256" key="2">
    <source>
        <dbReference type="ARBA" id="ARBA00007104"/>
    </source>
</evidence>
<dbReference type="EMBL" id="KZ988524">
    <property type="protein sequence ID" value="RKP12019.1"/>
    <property type="molecule type" value="Genomic_DNA"/>
</dbReference>
<dbReference type="SMART" id="SM01190">
    <property type="entry name" value="EMP24_GP25L"/>
    <property type="match status" value="1"/>
</dbReference>
<feature type="transmembrane region" description="Helical" evidence="9">
    <location>
        <begin position="193"/>
        <end position="213"/>
    </location>
</feature>
<comment type="subcellular location">
    <subcellularLocation>
        <location evidence="1 7">Membrane</location>
        <topology evidence="1 7">Single-pass type I membrane protein</topology>
    </subcellularLocation>
</comment>
<organism evidence="12 13">
    <name type="scientific">Piptocephalis cylindrospora</name>
    <dbReference type="NCBI Taxonomy" id="1907219"/>
    <lineage>
        <taxon>Eukaryota</taxon>
        <taxon>Fungi</taxon>
        <taxon>Fungi incertae sedis</taxon>
        <taxon>Zoopagomycota</taxon>
        <taxon>Zoopagomycotina</taxon>
        <taxon>Zoopagomycetes</taxon>
        <taxon>Zoopagales</taxon>
        <taxon>Piptocephalidaceae</taxon>
        <taxon>Piptocephalis</taxon>
    </lineage>
</organism>
<keyword evidence="4 10" id="KW-0732">Signal</keyword>
<sequence>MLSRLLSSPILATLAFVLFLAWPSAVEGLKFDMQAQPFHSGAKECFDQWVPRNTLVMVSLKAQEVQNQRVDFTVIDRSEAVNEYAKKRDVKEDKIAFTTQAHAEVSFCIQNHLADGIEPNVQFRRWIELHVDVGADAVDYNEVAKAEKLKPLEAELRHLEAQANEIVEELEFLQRRERKFRDTNESTNERVQFFSFVSTFALVALGIWQVIYLRKFFQSKKLI</sequence>
<evidence type="ECO:0000256" key="6">
    <source>
        <dbReference type="ARBA" id="ARBA00023136"/>
    </source>
</evidence>
<protein>
    <submittedName>
        <fullName evidence="12">Emp24/gp25L/p24 family/GOLD-domain-containing protein</fullName>
    </submittedName>
</protein>
<keyword evidence="13" id="KW-1185">Reference proteome</keyword>
<evidence type="ECO:0000313" key="13">
    <source>
        <dbReference type="Proteomes" id="UP000267251"/>
    </source>
</evidence>
<evidence type="ECO:0000256" key="7">
    <source>
        <dbReference type="RuleBase" id="RU003827"/>
    </source>
</evidence>
<name>A0A4V1IXR9_9FUNG</name>
<dbReference type="InterPro" id="IPR015720">
    <property type="entry name" value="Emp24-like"/>
</dbReference>
<dbReference type="AlphaFoldDB" id="A0A4V1IXR9"/>
<dbReference type="PROSITE" id="PS50866">
    <property type="entry name" value="GOLD"/>
    <property type="match status" value="1"/>
</dbReference>